<name>A0ABY9XAL4_9BACT</name>
<keyword evidence="3" id="KW-1185">Reference proteome</keyword>
<evidence type="ECO:0000313" key="2">
    <source>
        <dbReference type="EMBL" id="WNG52418.1"/>
    </source>
</evidence>
<evidence type="ECO:0008006" key="4">
    <source>
        <dbReference type="Google" id="ProtNLM"/>
    </source>
</evidence>
<organism evidence="2 3">
    <name type="scientific">Archangium minus</name>
    <dbReference type="NCBI Taxonomy" id="83450"/>
    <lineage>
        <taxon>Bacteria</taxon>
        <taxon>Pseudomonadati</taxon>
        <taxon>Myxococcota</taxon>
        <taxon>Myxococcia</taxon>
        <taxon>Myxococcales</taxon>
        <taxon>Cystobacterineae</taxon>
        <taxon>Archangiaceae</taxon>
        <taxon>Archangium</taxon>
    </lineage>
</organism>
<proteinExistence type="predicted"/>
<accession>A0ABY9XAL4</accession>
<protein>
    <recommendedName>
        <fullName evidence="4">Lipoprotein</fullName>
    </recommendedName>
</protein>
<dbReference type="Proteomes" id="UP001611383">
    <property type="component" value="Chromosome"/>
</dbReference>
<dbReference type="EMBL" id="CP043494">
    <property type="protein sequence ID" value="WNG52418.1"/>
    <property type="molecule type" value="Genomic_DNA"/>
</dbReference>
<evidence type="ECO:0000313" key="3">
    <source>
        <dbReference type="Proteomes" id="UP001611383"/>
    </source>
</evidence>
<keyword evidence="1" id="KW-0732">Signal</keyword>
<sequence length="279" mass="29553">MSASLRSRLLLAAVSLGVCAQSLPTTAHAAASEACTNGGFTLTLPDGRVLSGQSGYKISRSALQANSLIHVKGRYIEFDLNVSTFAVYNYTLTGAANPLDITGGVRTVLFTRKEPALGTQTLNSGDLEIQLSAPDLQFRRQGSTLKMKIQAKDCAQGGIFQMEPETDNDADVVVTHTLASPGIFYFTNPYTGKVNFGNANFIRGKDSPQMAAKLFQSETETVWTVKSGGRMGGVLGEDAVEDSPAASACVQDCQAQNQIRGSVPVLDPIYEGSDGGDDD</sequence>
<reference evidence="2 3" key="1">
    <citation type="submission" date="2019-08" db="EMBL/GenBank/DDBJ databases">
        <title>Archangium and Cystobacter genomes.</title>
        <authorList>
            <person name="Chen I.-C.K."/>
            <person name="Wielgoss S."/>
        </authorList>
    </citation>
    <scope>NUCLEOTIDE SEQUENCE [LARGE SCALE GENOMIC DNA]</scope>
    <source>
        <strain evidence="2 3">Cbm 6</strain>
    </source>
</reference>
<feature type="signal peptide" evidence="1">
    <location>
        <begin position="1"/>
        <end position="29"/>
    </location>
</feature>
<evidence type="ECO:0000256" key="1">
    <source>
        <dbReference type="SAM" id="SignalP"/>
    </source>
</evidence>
<gene>
    <name evidence="2" type="ORF">F0U60_15985</name>
</gene>
<feature type="chain" id="PRO_5047392105" description="Lipoprotein" evidence="1">
    <location>
        <begin position="30"/>
        <end position="279"/>
    </location>
</feature>